<dbReference type="AlphaFoldDB" id="D1ASI8"/>
<gene>
    <name evidence="2" type="ordered locus">ACIS_00932</name>
</gene>
<evidence type="ECO:0000256" key="1">
    <source>
        <dbReference type="SAM" id="MobiDB-lite"/>
    </source>
</evidence>
<organism evidence="2 3">
    <name type="scientific">Anaplasma centrale (strain Israel)</name>
    <name type="common">Anaplasma marginale subsp. centrale (strain Israel)</name>
    <dbReference type="NCBI Taxonomy" id="574556"/>
    <lineage>
        <taxon>Bacteria</taxon>
        <taxon>Pseudomonadati</taxon>
        <taxon>Pseudomonadota</taxon>
        <taxon>Alphaproteobacteria</taxon>
        <taxon>Rickettsiales</taxon>
        <taxon>Anaplasmataceae</taxon>
        <taxon>Anaplasma</taxon>
    </lineage>
</organism>
<sequence length="449" mass="48650">MECVVDNTAMPNDVAGGGGQSSRYEVPSDVKDAFATIAKYIAAKSPKLGNLESAINDVIRQDGDNPDITGLAALALAALGASVANIAANEKSRNPELAREELKQELRAIDEKYKPRIELQAELREINAKHGLGAPDAGSINAKASEARRAQIASWQLKQECRDIDAKYRINQLAQELRKYSSVIGKLRDAIGQIDRHYPPGTEEARKLSSEMLRDVYNIYNDISDLREKIREIAAARATYPPHEVLESGVWWHGFPGSDGTSLQTLLDDAVYVAEMPHVERHATDTSDGAATAREELWAELRAIDREYAPKICLQYAGAAAADAVELHSELCRRLGGDHKTVKAVGACCNLARTLVDFCDATQEFATLEQQEIDVGLDTHAAALADQAMLRVVDTIFSLGECYRHLLINDRHALGVLVGMACAMTGADPSTFVADVSVSAAQQAQGAAL</sequence>
<dbReference type="Proteomes" id="UP000000630">
    <property type="component" value="Chromosome"/>
</dbReference>
<feature type="region of interest" description="Disordered" evidence="1">
    <location>
        <begin position="1"/>
        <end position="23"/>
    </location>
</feature>
<dbReference type="STRING" id="574556.ACIS_00932"/>
<proteinExistence type="predicted"/>
<dbReference type="KEGG" id="acn:ACIS_00932"/>
<dbReference type="eggNOG" id="ENOG5031BMQ">
    <property type="taxonomic scope" value="Bacteria"/>
</dbReference>
<dbReference type="HOGENOM" id="CLU_609227_0_0_5"/>
<name>D1ASI8_ANACI</name>
<accession>D1ASI8</accession>
<keyword evidence="3" id="KW-1185">Reference proteome</keyword>
<evidence type="ECO:0000313" key="2">
    <source>
        <dbReference type="EMBL" id="ACZ49441.1"/>
    </source>
</evidence>
<evidence type="ECO:0000313" key="3">
    <source>
        <dbReference type="Proteomes" id="UP000000630"/>
    </source>
</evidence>
<dbReference type="EMBL" id="CP001759">
    <property type="protein sequence ID" value="ACZ49441.1"/>
    <property type="molecule type" value="Genomic_DNA"/>
</dbReference>
<protein>
    <submittedName>
        <fullName evidence="2">Uncharacterized protein</fullName>
    </submittedName>
</protein>
<reference evidence="2 3" key="1">
    <citation type="journal article" date="2010" name="J. Bacteriol.">
        <title>Complete genome sequence of Anaplasma marginale subsp. centrale.</title>
        <authorList>
            <person name="Herndon D.R."/>
            <person name="Palmer G.H."/>
            <person name="Shkap V."/>
            <person name="Knowles D.P. Jr."/>
            <person name="Brayton K.A."/>
        </authorList>
    </citation>
    <scope>NUCLEOTIDE SEQUENCE [LARGE SCALE GENOMIC DNA]</scope>
    <source>
        <strain evidence="2 3">Israel</strain>
    </source>
</reference>